<dbReference type="InterPro" id="IPR020904">
    <property type="entry name" value="Sc_DH/Rdtase_CS"/>
</dbReference>
<dbReference type="EMBL" id="CP022753">
    <property type="protein sequence ID" value="ASU83903.1"/>
    <property type="molecule type" value="Genomic_DNA"/>
</dbReference>
<dbReference type="KEGG" id="ngv:CDO52_14920"/>
<dbReference type="OrthoDB" id="9789398at2"/>
<dbReference type="GO" id="GO:0016491">
    <property type="term" value="F:oxidoreductase activity"/>
    <property type="evidence" value="ECO:0007669"/>
    <property type="project" value="UniProtKB-KW"/>
</dbReference>
<dbReference type="SUPFAM" id="SSF51735">
    <property type="entry name" value="NAD(P)-binding Rossmann-fold domains"/>
    <property type="match status" value="1"/>
</dbReference>
<reference evidence="3 4" key="1">
    <citation type="submission" date="2017-08" db="EMBL/GenBank/DDBJ databases">
        <title>The complete genome sequence of Nocardiopsis gilva YIM 90087.</title>
        <authorList>
            <person name="Yin M."/>
            <person name="Tang S."/>
        </authorList>
    </citation>
    <scope>NUCLEOTIDE SEQUENCE [LARGE SCALE GENOMIC DNA]</scope>
    <source>
        <strain evidence="3 4">YIM 90087</strain>
    </source>
</reference>
<evidence type="ECO:0000256" key="1">
    <source>
        <dbReference type="ARBA" id="ARBA00006484"/>
    </source>
</evidence>
<dbReference type="RefSeq" id="WP_017618983.1">
    <property type="nucleotide sequence ID" value="NZ_ANBG01000208.1"/>
</dbReference>
<comment type="similarity">
    <text evidence="1">Belongs to the short-chain dehydrogenases/reductases (SDR) family.</text>
</comment>
<dbReference type="NCBIfam" id="NF005559">
    <property type="entry name" value="PRK07231.1"/>
    <property type="match status" value="1"/>
</dbReference>
<dbReference type="FunFam" id="3.40.50.720:FF:000084">
    <property type="entry name" value="Short-chain dehydrogenase reductase"/>
    <property type="match status" value="1"/>
</dbReference>
<accession>A0A223S716</accession>
<dbReference type="Proteomes" id="UP000215005">
    <property type="component" value="Chromosome"/>
</dbReference>
<dbReference type="InterPro" id="IPR002347">
    <property type="entry name" value="SDR_fam"/>
</dbReference>
<dbReference type="CDD" id="cd05233">
    <property type="entry name" value="SDR_c"/>
    <property type="match status" value="1"/>
</dbReference>
<dbReference type="PANTHER" id="PTHR43943:SF2">
    <property type="entry name" value="DEHYDROGENASE_REDUCTASE 4"/>
    <property type="match status" value="1"/>
</dbReference>
<protein>
    <submittedName>
        <fullName evidence="3">SDR family oxidoreductase</fullName>
    </submittedName>
</protein>
<keyword evidence="4" id="KW-1185">Reference proteome</keyword>
<gene>
    <name evidence="3" type="ORF">CDO52_14920</name>
</gene>
<evidence type="ECO:0000313" key="4">
    <source>
        <dbReference type="Proteomes" id="UP000215005"/>
    </source>
</evidence>
<dbReference type="Gene3D" id="3.40.50.720">
    <property type="entry name" value="NAD(P)-binding Rossmann-like Domain"/>
    <property type="match status" value="1"/>
</dbReference>
<proteinExistence type="inferred from homology"/>
<keyword evidence="2" id="KW-0560">Oxidoreductase</keyword>
<dbReference type="PRINTS" id="PR00080">
    <property type="entry name" value="SDRFAMILY"/>
</dbReference>
<dbReference type="AlphaFoldDB" id="A0A223S716"/>
<sequence length="251" mass="25432">MGRFDGKVAVITGASRGIGRAAAQRIADEGGKVVITARKPDPLAEAATALGGPDTALGIAGKAHDPDHRAEVIAQTLATFGRIDVLVNNTGINPVVGSVIDIDPAAMAKIYEVNVIAAASWAAAVHQAWMKENGGAIVNVSSLAGQHPAPGIGVYGTSKAALINLTQQLAFELAPAIRVNAVAPAVVKTDFATALVQSNEDELAATYPLGRLGVPEDVAAAIAFLASDDASWITGQTLTLDGGRTLSAGVS</sequence>
<dbReference type="PROSITE" id="PS00061">
    <property type="entry name" value="ADH_SHORT"/>
    <property type="match status" value="1"/>
</dbReference>
<name>A0A223S716_9ACTN</name>
<evidence type="ECO:0000313" key="3">
    <source>
        <dbReference type="EMBL" id="ASU83903.1"/>
    </source>
</evidence>
<organism evidence="3 4">
    <name type="scientific">Nocardiopsis gilva YIM 90087</name>
    <dbReference type="NCBI Taxonomy" id="1235441"/>
    <lineage>
        <taxon>Bacteria</taxon>
        <taxon>Bacillati</taxon>
        <taxon>Actinomycetota</taxon>
        <taxon>Actinomycetes</taxon>
        <taxon>Streptosporangiales</taxon>
        <taxon>Nocardiopsidaceae</taxon>
        <taxon>Nocardiopsis</taxon>
    </lineage>
</organism>
<dbReference type="InterPro" id="IPR036291">
    <property type="entry name" value="NAD(P)-bd_dom_sf"/>
</dbReference>
<dbReference type="PRINTS" id="PR00081">
    <property type="entry name" value="GDHRDH"/>
</dbReference>
<evidence type="ECO:0000256" key="2">
    <source>
        <dbReference type="ARBA" id="ARBA00023002"/>
    </source>
</evidence>
<dbReference type="Pfam" id="PF13561">
    <property type="entry name" value="adh_short_C2"/>
    <property type="match status" value="1"/>
</dbReference>
<dbReference type="PANTHER" id="PTHR43943">
    <property type="entry name" value="DEHYDROGENASE/REDUCTASE (SDR FAMILY) MEMBER 4"/>
    <property type="match status" value="1"/>
</dbReference>